<protein>
    <submittedName>
        <fullName evidence="2">Uncharacterized protein</fullName>
    </submittedName>
</protein>
<proteinExistence type="predicted"/>
<name>A0A699X3X5_TANCI</name>
<comment type="caution">
    <text evidence="2">The sequence shown here is derived from an EMBL/GenBank/DDBJ whole genome shotgun (WGS) entry which is preliminary data.</text>
</comment>
<reference evidence="2" key="1">
    <citation type="journal article" date="2019" name="Sci. Rep.">
        <title>Draft genome of Tanacetum cinerariifolium, the natural source of mosquito coil.</title>
        <authorList>
            <person name="Yamashiro T."/>
            <person name="Shiraishi A."/>
            <person name="Satake H."/>
            <person name="Nakayama K."/>
        </authorList>
    </citation>
    <scope>NUCLEOTIDE SEQUENCE</scope>
</reference>
<dbReference type="EMBL" id="BKCJ011774515">
    <property type="protein sequence ID" value="GFD51801.1"/>
    <property type="molecule type" value="Genomic_DNA"/>
</dbReference>
<gene>
    <name evidence="2" type="ORF">Tci_923770</name>
</gene>
<evidence type="ECO:0000256" key="1">
    <source>
        <dbReference type="SAM" id="MobiDB-lite"/>
    </source>
</evidence>
<feature type="region of interest" description="Disordered" evidence="1">
    <location>
        <begin position="1"/>
        <end position="85"/>
    </location>
</feature>
<dbReference type="AlphaFoldDB" id="A0A699X3X5"/>
<organism evidence="2">
    <name type="scientific">Tanacetum cinerariifolium</name>
    <name type="common">Dalmatian daisy</name>
    <name type="synonym">Chrysanthemum cinerariifolium</name>
    <dbReference type="NCBI Taxonomy" id="118510"/>
    <lineage>
        <taxon>Eukaryota</taxon>
        <taxon>Viridiplantae</taxon>
        <taxon>Streptophyta</taxon>
        <taxon>Embryophyta</taxon>
        <taxon>Tracheophyta</taxon>
        <taxon>Spermatophyta</taxon>
        <taxon>Magnoliopsida</taxon>
        <taxon>eudicotyledons</taxon>
        <taxon>Gunneridae</taxon>
        <taxon>Pentapetalae</taxon>
        <taxon>asterids</taxon>
        <taxon>campanulids</taxon>
        <taxon>Asterales</taxon>
        <taxon>Asteraceae</taxon>
        <taxon>Asteroideae</taxon>
        <taxon>Anthemideae</taxon>
        <taxon>Anthemidinae</taxon>
        <taxon>Tanacetum</taxon>
    </lineage>
</organism>
<feature type="non-terminal residue" evidence="2">
    <location>
        <position position="1"/>
    </location>
</feature>
<accession>A0A699X3X5</accession>
<sequence length="85" mass="9420">TCSRARAPGVPCTIDDDMQVEDQPYGNDALPITESPGHIADSNSMEEDFIDYPDEPEDDDEDTKKDSEEDHTDYPADRGDGDDEP</sequence>
<feature type="compositionally biased region" description="Basic and acidic residues" evidence="1">
    <location>
        <begin position="62"/>
        <end position="79"/>
    </location>
</feature>
<feature type="non-terminal residue" evidence="2">
    <location>
        <position position="85"/>
    </location>
</feature>
<evidence type="ECO:0000313" key="2">
    <source>
        <dbReference type="EMBL" id="GFD51801.1"/>
    </source>
</evidence>
<feature type="compositionally biased region" description="Acidic residues" evidence="1">
    <location>
        <begin position="44"/>
        <end position="61"/>
    </location>
</feature>